<dbReference type="EMBL" id="GBXM01012394">
    <property type="protein sequence ID" value="JAH96183.1"/>
    <property type="molecule type" value="Transcribed_RNA"/>
</dbReference>
<sequence length="102" mass="11807">MDGTRLYTRAKWRVSQRSSLCQKKRMKWLRGEVWKMPEIKTLLKSVDGWTEDGTVFLQGPKKKKFLIPALNSASVPYGNENVTFYLGFTFRGPVAYNITEIT</sequence>
<reference evidence="1" key="1">
    <citation type="submission" date="2014-11" db="EMBL/GenBank/DDBJ databases">
        <authorList>
            <person name="Amaro Gonzalez C."/>
        </authorList>
    </citation>
    <scope>NUCLEOTIDE SEQUENCE</scope>
</reference>
<accession>A0A0E9X3A6</accession>
<organism evidence="1">
    <name type="scientific">Anguilla anguilla</name>
    <name type="common">European freshwater eel</name>
    <name type="synonym">Muraena anguilla</name>
    <dbReference type="NCBI Taxonomy" id="7936"/>
    <lineage>
        <taxon>Eukaryota</taxon>
        <taxon>Metazoa</taxon>
        <taxon>Chordata</taxon>
        <taxon>Craniata</taxon>
        <taxon>Vertebrata</taxon>
        <taxon>Euteleostomi</taxon>
        <taxon>Actinopterygii</taxon>
        <taxon>Neopterygii</taxon>
        <taxon>Teleostei</taxon>
        <taxon>Anguilliformes</taxon>
        <taxon>Anguillidae</taxon>
        <taxon>Anguilla</taxon>
    </lineage>
</organism>
<dbReference type="AlphaFoldDB" id="A0A0E9X3A6"/>
<reference evidence="1" key="2">
    <citation type="journal article" date="2015" name="Fish Shellfish Immunol.">
        <title>Early steps in the European eel (Anguilla anguilla)-Vibrio vulnificus interaction in the gills: Role of the RtxA13 toxin.</title>
        <authorList>
            <person name="Callol A."/>
            <person name="Pajuelo D."/>
            <person name="Ebbesson L."/>
            <person name="Teles M."/>
            <person name="MacKenzie S."/>
            <person name="Amaro C."/>
        </authorList>
    </citation>
    <scope>NUCLEOTIDE SEQUENCE</scope>
</reference>
<dbReference type="PANTHER" id="PTHR16155">
    <property type="entry name" value="DED DOMAIN-CONTAINING PROTEIN"/>
    <property type="match status" value="1"/>
</dbReference>
<proteinExistence type="predicted"/>
<dbReference type="PANTHER" id="PTHR16155:SF3">
    <property type="entry name" value="STERILE ALPHA MOTIF DOMAIN-CONTAINING PROTEIN 9-LIKE"/>
    <property type="match status" value="1"/>
</dbReference>
<evidence type="ECO:0000313" key="1">
    <source>
        <dbReference type="EMBL" id="JAH96183.1"/>
    </source>
</evidence>
<name>A0A0E9X3A6_ANGAN</name>
<dbReference type="GO" id="GO:0005737">
    <property type="term" value="C:cytoplasm"/>
    <property type="evidence" value="ECO:0007669"/>
    <property type="project" value="TreeGrafter"/>
</dbReference>
<protein>
    <submittedName>
        <fullName evidence="1">Uncharacterized protein</fullName>
    </submittedName>
</protein>